<reference evidence="1 2" key="1">
    <citation type="submission" date="2009-08" db="EMBL/GenBank/DDBJ databases">
        <authorList>
            <person name="Weinstock G."/>
            <person name="Sodergren E."/>
            <person name="Clifton S."/>
            <person name="Fulton L."/>
            <person name="Fulton B."/>
            <person name="Courtney L."/>
            <person name="Fronick C."/>
            <person name="Harrison M."/>
            <person name="Strong C."/>
            <person name="Farmer C."/>
            <person name="Delahaunty K."/>
            <person name="Markovic C."/>
            <person name="Hall O."/>
            <person name="Minx P."/>
            <person name="Tomlinson C."/>
            <person name="Mitreva M."/>
            <person name="Nelson J."/>
            <person name="Hou S."/>
            <person name="Wollam A."/>
            <person name="Pepin K.H."/>
            <person name="Johnson M."/>
            <person name="Bhonagiri V."/>
            <person name="Nash W.E."/>
            <person name="Warren W."/>
            <person name="Chinwalla A."/>
            <person name="Mardis E.R."/>
            <person name="Wilson R.K."/>
        </authorList>
    </citation>
    <scope>NUCLEOTIDE SEQUENCE [LARGE SCALE GENOMIC DNA]</scope>
    <source>
        <strain evidence="1 2">L1-82</strain>
    </source>
</reference>
<dbReference type="EMBL" id="ABYJ02000109">
    <property type="protein sequence ID" value="EEV00611.1"/>
    <property type="molecule type" value="Genomic_DNA"/>
</dbReference>
<evidence type="ECO:0000313" key="1">
    <source>
        <dbReference type="EMBL" id="EEV00611.1"/>
    </source>
</evidence>
<protein>
    <submittedName>
        <fullName evidence="1">Uncharacterized protein</fullName>
    </submittedName>
</protein>
<accession>C7GBW8</accession>
<dbReference type="AlphaFoldDB" id="C7GBW8"/>
<proteinExistence type="predicted"/>
<name>C7GBW8_9FIRM</name>
<sequence>MKIFQEDFYLIIRFFKFRDMKQQVSYNEWHSSVFFPLSGVRLKKESAMFNK</sequence>
<dbReference type="HOGENOM" id="CLU_3103375_0_0_9"/>
<gene>
    <name evidence="1" type="ORF">ROSINTL182_07402</name>
</gene>
<dbReference type="Proteomes" id="UP000004828">
    <property type="component" value="Unassembled WGS sequence"/>
</dbReference>
<comment type="caution">
    <text evidence="1">The sequence shown here is derived from an EMBL/GenBank/DDBJ whole genome shotgun (WGS) entry which is preliminary data.</text>
</comment>
<organism evidence="1 2">
    <name type="scientific">Roseburia intestinalis L1-82</name>
    <dbReference type="NCBI Taxonomy" id="536231"/>
    <lineage>
        <taxon>Bacteria</taxon>
        <taxon>Bacillati</taxon>
        <taxon>Bacillota</taxon>
        <taxon>Clostridia</taxon>
        <taxon>Lachnospirales</taxon>
        <taxon>Lachnospiraceae</taxon>
        <taxon>Roseburia</taxon>
    </lineage>
</organism>
<evidence type="ECO:0000313" key="2">
    <source>
        <dbReference type="Proteomes" id="UP000004828"/>
    </source>
</evidence>